<evidence type="ECO:0000313" key="3">
    <source>
        <dbReference type="EMBL" id="PIS58584.1"/>
    </source>
</evidence>
<gene>
    <name evidence="3" type="ORF">B9J08_000030</name>
    <name evidence="2" type="ORF">B9J08_01989</name>
</gene>
<accession>A0A2H1A2B8</accession>
<dbReference type="VEuPathDB" id="FungiDB:B9J08_000030"/>
<sequence>MSKAFTSKSKAHFESYSLVKRLQSFILSFALFQAITTYVVALSNYFNDQVVSRFPFVVKQLSAADELVDGLVFGNVDKAVAFAADKAKQTEQVAQAYKKKGTDLLLAYKKKGEDAVGVYLKPVNEYASSTVDKVLPKVQDAARKAEKKEKAAENEISKSIEIVNDTYSRSKDLFATKSQDISNTVLNTYNKEFDSSKEKNYYVKVASASVNTGVKLLKSVNSDYIQPLKSSTQNYVTDVASQTQRKADEVVSNGVSEVKKTINGAAEQTNIAVPTSA</sequence>
<reference evidence="3" key="2">
    <citation type="submission" date="2017-11" db="EMBL/GenBank/DDBJ databases">
        <title>Candida auris genome assembly and annotation.</title>
        <authorList>
            <person name="Munoz J.F."/>
            <person name="Gade L.G."/>
            <person name="Chow N.A."/>
            <person name="Litvintseva A.P."/>
            <person name="Loparev V.N."/>
            <person name="Cuomo C.A."/>
        </authorList>
    </citation>
    <scope>NUCLEOTIDE SEQUENCE</scope>
    <source>
        <strain evidence="3">B8441</strain>
    </source>
</reference>
<dbReference type="AlphaFoldDB" id="A0A2H1A2B8"/>
<dbReference type="EMBL" id="PEKT03000002">
    <property type="protein sequence ID" value="KAK8440698.1"/>
    <property type="molecule type" value="Genomic_DNA"/>
</dbReference>
<comment type="caution">
    <text evidence="3">The sequence shown here is derived from an EMBL/GenBank/DDBJ whole genome shotgun (WGS) entry which is preliminary data.</text>
</comment>
<keyword evidence="1" id="KW-0175">Coiled coil</keyword>
<keyword evidence="4" id="KW-1185">Reference proteome</keyword>
<evidence type="ECO:0000313" key="4">
    <source>
        <dbReference type="Proteomes" id="UP000230249"/>
    </source>
</evidence>
<reference evidence="3 4" key="1">
    <citation type="journal article" date="2017" name="Clin. Infect. Dis.">
        <title>Simultaneous emergence of multidrug-resistant Candida auris on 3 continents confirmed by whole-genome sequencing and epidemiological analyses.</title>
        <authorList>
            <person name="Lockhart S.R."/>
            <person name="Etienne K.A."/>
            <person name="Vallabhaneni S."/>
            <person name="Farooqi J."/>
            <person name="Chowdhary A."/>
            <person name="Govender N.P."/>
            <person name="Colombo A.L."/>
            <person name="Calvo B."/>
            <person name="Cuomo C.A."/>
            <person name="Desjardins C.A."/>
            <person name="Berkow E.L."/>
            <person name="Castanheira M."/>
            <person name="Magobo R.E."/>
            <person name="Jabeen K."/>
            <person name="Asghar R.J."/>
            <person name="Meis J.F."/>
            <person name="Jackson B."/>
            <person name="Chiller T."/>
            <person name="Litvintseva A.P."/>
        </authorList>
    </citation>
    <scope>NUCLEOTIDE SEQUENCE [LARGE SCALE GENOMIC DNA]</scope>
    <source>
        <strain evidence="3 4">B8441</strain>
    </source>
</reference>
<dbReference type="VEuPathDB" id="FungiDB:CJI96_0001467"/>
<organism evidence="3">
    <name type="scientific">Candidozyma auris</name>
    <name type="common">Yeast</name>
    <name type="synonym">Candida auris</name>
    <dbReference type="NCBI Taxonomy" id="498019"/>
    <lineage>
        <taxon>Eukaryota</taxon>
        <taxon>Fungi</taxon>
        <taxon>Dikarya</taxon>
        <taxon>Ascomycota</taxon>
        <taxon>Saccharomycotina</taxon>
        <taxon>Pichiomycetes</taxon>
        <taxon>Metschnikowiaceae</taxon>
        <taxon>Candidozyma</taxon>
    </lineage>
</organism>
<reference evidence="2" key="4">
    <citation type="submission" date="2024-03" db="EMBL/GenBank/DDBJ databases">
        <title>Improved genome assembly of Candida auris strain B8441 and annotation of B11205.</title>
        <authorList>
            <person name="Cauldron N.C."/>
            <person name="Shea T."/>
            <person name="Cuomo C.A."/>
        </authorList>
    </citation>
    <scope>NUCLEOTIDE SEQUENCE</scope>
    <source>
        <strain evidence="2">B8441</strain>
    </source>
</reference>
<dbReference type="OrthoDB" id="4081031at2759"/>
<dbReference type="VEuPathDB" id="FungiDB:CJI97_000037"/>
<feature type="coiled-coil region" evidence="1">
    <location>
        <begin position="135"/>
        <end position="162"/>
    </location>
</feature>
<dbReference type="VEuPathDB" id="FungiDB:QG37_05735"/>
<dbReference type="EMBL" id="PEKT02000001">
    <property type="protein sequence ID" value="PIS58584.1"/>
    <property type="molecule type" value="Genomic_DNA"/>
</dbReference>
<protein>
    <submittedName>
        <fullName evidence="3">Uncharacterized protein</fullName>
    </submittedName>
</protein>
<reference evidence="2 4" key="3">
    <citation type="journal article" date="2018" name="Nat. Commun.">
        <title>Genomic insights into multidrug-resistance, mating and virulence in Candida auris and related emerging species.</title>
        <authorList>
            <person name="Munoz J.F."/>
            <person name="Gade L."/>
            <person name="Chow N.A."/>
            <person name="Loparev V.N."/>
            <person name="Juieng P."/>
            <person name="Berkow E.L."/>
            <person name="Farrer R.A."/>
            <person name="Litvintseva A.P."/>
            <person name="Cuomo C.A."/>
        </authorList>
    </citation>
    <scope>GENOME REANNOTATION</scope>
    <source>
        <strain evidence="2 4">B8441</strain>
    </source>
</reference>
<dbReference type="Pfam" id="PF17316">
    <property type="entry name" value="Perilipin_2"/>
    <property type="match status" value="1"/>
</dbReference>
<dbReference type="VEuPathDB" id="FungiDB:CJJ09_001994"/>
<proteinExistence type="predicted"/>
<dbReference type="VEuPathDB" id="FungiDB:CJJ07_003191"/>
<evidence type="ECO:0000313" key="2">
    <source>
        <dbReference type="EMBL" id="KAK8440698.1"/>
    </source>
</evidence>
<name>A0A2H1A2B8_CANAR</name>
<dbReference type="OMA" id="YILEIPV"/>
<evidence type="ECO:0000256" key="1">
    <source>
        <dbReference type="SAM" id="Coils"/>
    </source>
</evidence>
<dbReference type="Proteomes" id="UP000230249">
    <property type="component" value="Unassembled WGS sequence"/>
</dbReference>